<sequence length="67" mass="7760">MKFLKQLKAIRCQSIILDLTLISSIGLMITLIGKSTYTAPRHYFLLAVISTAIFFSWWLYLVIHSRN</sequence>
<dbReference type="RefSeq" id="WP_171001027.1">
    <property type="nucleotide sequence ID" value="NZ_BJDK01000008.1"/>
</dbReference>
<keyword evidence="1" id="KW-1133">Transmembrane helix</keyword>
<comment type="caution">
    <text evidence="2">The sequence shown here is derived from an EMBL/GenBank/DDBJ whole genome shotgun (WGS) entry which is preliminary data.</text>
</comment>
<evidence type="ECO:0000256" key="1">
    <source>
        <dbReference type="SAM" id="Phobius"/>
    </source>
</evidence>
<feature type="transmembrane region" description="Helical" evidence="1">
    <location>
        <begin position="44"/>
        <end position="63"/>
    </location>
</feature>
<gene>
    <name evidence="2" type="ORF">ACFP3T_14560</name>
</gene>
<reference evidence="3" key="1">
    <citation type="journal article" date="2019" name="Int. J. Syst. Evol. Microbiol.">
        <title>The Global Catalogue of Microorganisms (GCM) 10K type strain sequencing project: providing services to taxonomists for standard genome sequencing and annotation.</title>
        <authorList>
            <consortium name="The Broad Institute Genomics Platform"/>
            <consortium name="The Broad Institute Genome Sequencing Center for Infectious Disease"/>
            <person name="Wu L."/>
            <person name="Ma J."/>
        </authorList>
    </citation>
    <scope>NUCLEOTIDE SEQUENCE [LARGE SCALE GENOMIC DNA]</scope>
    <source>
        <strain evidence="3">CCM 8932</strain>
    </source>
</reference>
<feature type="transmembrane region" description="Helical" evidence="1">
    <location>
        <begin position="12"/>
        <end position="32"/>
    </location>
</feature>
<proteinExistence type="predicted"/>
<keyword evidence="3" id="KW-1185">Reference proteome</keyword>
<keyword evidence="1" id="KW-0812">Transmembrane</keyword>
<evidence type="ECO:0000313" key="3">
    <source>
        <dbReference type="Proteomes" id="UP001596253"/>
    </source>
</evidence>
<keyword evidence="1" id="KW-0472">Membrane</keyword>
<organism evidence="2 3">
    <name type="scientific">Lactiplantibacillus dongliensis</name>
    <dbReference type="NCBI Taxonomy" id="2559919"/>
    <lineage>
        <taxon>Bacteria</taxon>
        <taxon>Bacillati</taxon>
        <taxon>Bacillota</taxon>
        <taxon>Bacilli</taxon>
        <taxon>Lactobacillales</taxon>
        <taxon>Lactobacillaceae</taxon>
        <taxon>Lactiplantibacillus</taxon>
    </lineage>
</organism>
<accession>A0ABW1R7J7</accession>
<name>A0ABW1R7J7_9LACO</name>
<dbReference type="Proteomes" id="UP001596253">
    <property type="component" value="Unassembled WGS sequence"/>
</dbReference>
<protein>
    <submittedName>
        <fullName evidence="2">Uncharacterized protein</fullName>
    </submittedName>
</protein>
<dbReference type="EMBL" id="JBHSSD010000061">
    <property type="protein sequence ID" value="MFC6165883.1"/>
    <property type="molecule type" value="Genomic_DNA"/>
</dbReference>
<evidence type="ECO:0000313" key="2">
    <source>
        <dbReference type="EMBL" id="MFC6165883.1"/>
    </source>
</evidence>